<dbReference type="EMBL" id="FOYM01000019">
    <property type="protein sequence ID" value="SFR09632.1"/>
    <property type="molecule type" value="Genomic_DNA"/>
</dbReference>
<evidence type="ECO:0000259" key="1">
    <source>
        <dbReference type="Pfam" id="PF13518"/>
    </source>
</evidence>
<dbReference type="AlphaFoldDB" id="A0A1I6DWC4"/>
<name>A0A1I6DWC4_9FIRM</name>
<evidence type="ECO:0000313" key="3">
    <source>
        <dbReference type="Proteomes" id="UP000199584"/>
    </source>
</evidence>
<protein>
    <recommendedName>
        <fullName evidence="1">Insertion element IS150 protein InsJ-like helix-turn-helix domain-containing protein</fullName>
    </recommendedName>
</protein>
<dbReference type="InterPro" id="IPR055247">
    <property type="entry name" value="InsJ-like_HTH"/>
</dbReference>
<dbReference type="STRING" id="39060.SAMN05660706_1199"/>
<proteinExistence type="predicted"/>
<dbReference type="Proteomes" id="UP000199584">
    <property type="component" value="Unassembled WGS sequence"/>
</dbReference>
<sequence>MCKAYEIPGSHRSTVSVRTLERYLSLYRKGGWDALKPQPRKSKGNFKIPAAVLQKAIELRRQRPERSVEQINMFLGEPLRLLSQAAPKGSLDSRGPRVWYNNKTGGVLNGSMFPEPPRRWSCRTTRGVDVKATTFALIQLYFEYYVKFYEIISN</sequence>
<gene>
    <name evidence="2" type="ORF">SAMN05660706_1199</name>
</gene>
<dbReference type="Pfam" id="PF13518">
    <property type="entry name" value="HTH_28"/>
    <property type="match status" value="1"/>
</dbReference>
<evidence type="ECO:0000313" key="2">
    <source>
        <dbReference type="EMBL" id="SFR09632.1"/>
    </source>
</evidence>
<accession>A0A1I6DWC4</accession>
<organism evidence="2 3">
    <name type="scientific">Desulfoscipio geothermicus DSM 3669</name>
    <dbReference type="NCBI Taxonomy" id="1121426"/>
    <lineage>
        <taxon>Bacteria</taxon>
        <taxon>Bacillati</taxon>
        <taxon>Bacillota</taxon>
        <taxon>Clostridia</taxon>
        <taxon>Eubacteriales</taxon>
        <taxon>Desulfallaceae</taxon>
        <taxon>Desulfoscipio</taxon>
    </lineage>
</organism>
<keyword evidence="3" id="KW-1185">Reference proteome</keyword>
<reference evidence="3" key="1">
    <citation type="submission" date="2016-10" db="EMBL/GenBank/DDBJ databases">
        <authorList>
            <person name="Varghese N."/>
            <person name="Submissions S."/>
        </authorList>
    </citation>
    <scope>NUCLEOTIDE SEQUENCE [LARGE SCALE GENOMIC DNA]</scope>
    <source>
        <strain evidence="3">DSM 3669</strain>
    </source>
</reference>
<feature type="domain" description="Insertion element IS150 protein InsJ-like helix-turn-helix" evidence="1">
    <location>
        <begin position="15"/>
        <end position="43"/>
    </location>
</feature>